<comment type="caution">
    <text evidence="9">The sequence shown here is derived from an EMBL/GenBank/DDBJ whole genome shotgun (WGS) entry which is preliminary data.</text>
</comment>
<dbReference type="Pfam" id="PF02836">
    <property type="entry name" value="Glyco_hydro_2_C"/>
    <property type="match status" value="1"/>
</dbReference>
<dbReference type="InterPro" id="IPR051913">
    <property type="entry name" value="GH2_Domain-Containing"/>
</dbReference>
<dbReference type="EMBL" id="JAQQKV010000001">
    <property type="protein sequence ID" value="MDC7675349.1"/>
    <property type="molecule type" value="Genomic_DNA"/>
</dbReference>
<dbReference type="GO" id="GO:0016787">
    <property type="term" value="F:hydrolase activity"/>
    <property type="evidence" value="ECO:0007669"/>
    <property type="project" value="UniProtKB-KW"/>
</dbReference>
<proteinExistence type="inferred from homology"/>
<protein>
    <submittedName>
        <fullName evidence="9">Glycoside hydrolase family 2 TIM barrel-domain containing protein</fullName>
    </submittedName>
</protein>
<dbReference type="PANTHER" id="PTHR42732:SF1">
    <property type="entry name" value="BETA-MANNOSIDASE"/>
    <property type="match status" value="1"/>
</dbReference>
<dbReference type="InterPro" id="IPR008964">
    <property type="entry name" value="Invasin/intimin_cell_adhesion"/>
</dbReference>
<evidence type="ECO:0000259" key="5">
    <source>
        <dbReference type="Pfam" id="PF00703"/>
    </source>
</evidence>
<dbReference type="InterPro" id="IPR040605">
    <property type="entry name" value="Glyco_hydro2_dom5"/>
</dbReference>
<evidence type="ECO:0000256" key="3">
    <source>
        <dbReference type="ARBA" id="ARBA00023295"/>
    </source>
</evidence>
<keyword evidence="3" id="KW-0326">Glycosidase</keyword>
<dbReference type="InterPro" id="IPR006101">
    <property type="entry name" value="Glyco_hydro_2"/>
</dbReference>
<sequence length="842" mass="93857">MSDLNRRHLLQSAAVTGAALSTSLGASLSAGSALAAPKTPAKTVDMADFFPQDDLTPRERTLLDFDWKFHFGHASDIYKDFRYGAAQATHAKQGANVASCLGADYDDSKWRSLNLPHDWAVELPFNPHADYIPETVREHHPPSDHGYKPIGRDFPETSIGWYRKIVPVSTADKGKRLWIEFDGIFRNALIIFNGFILKRHESGYTSFNVDITDFINTDDKPNVLVVRVDATEGEGWFYEGAGIYRHVWLVKTNPVHIPQWGVWVRGSADGKVSVSVTIANTSAEKADVKYVITAYDADGKVVVTEDHVLDYALLAGDRRDSTIFTQVPAPRLWSIEAPHLYRLETKLFVGSQHIDTHVIYFGLRDIKFDAEKGFFLNGKHVKLKGTNNHQDHAGVGSAIPDALNLWRLQQLKDMGNNAYRCSHNPPTPEVLMACDRLGIVVIDETRKMSSSEEGLYQLEAMIVRDRNHSSVIAWSICNEEPLQGTERGIEVAKTMKALCKRLDPTRPVTAALDNSYGKGITSVVDVLGFNYRHHLMEQFHADYPHIPILGSETGSTVSTRGEYVTDASKSFVRAYDTEHPWWASTAEAYWPLFDEKSFIAGGFIWTGFDYRGEPTPYNRWPAISSQFGILDTCGFPKDNYYYYRAWWKSEPLLHLFPHWNWEGKEGEKIPVWVHSNLDEVELFVNGKSAGKKPVVKNRHLEWDVAYQPGKIQAFGYKGGKVVMKQTRETAGPAAKLVLTADRTTLKGDGRDVAILKVEAFDAKGRPVPKADHLVTFEITGPASVIGVGNGNPVSHEADKASQRKLFNGLAQAIVQTDRTAGRITVRAISDGLKSGLVTLTSG</sequence>
<dbReference type="Pfam" id="PF16355">
    <property type="entry name" value="DUF4982"/>
    <property type="match status" value="1"/>
</dbReference>
<dbReference type="SUPFAM" id="SSF49785">
    <property type="entry name" value="Galactose-binding domain-like"/>
    <property type="match status" value="1"/>
</dbReference>
<dbReference type="InterPro" id="IPR036156">
    <property type="entry name" value="Beta-gal/glucu_dom_sf"/>
</dbReference>
<keyword evidence="2 9" id="KW-0378">Hydrolase</keyword>
<dbReference type="InterPro" id="IPR006103">
    <property type="entry name" value="Glyco_hydro_2_cat"/>
</dbReference>
<feature type="domain" description="Glycoside hydrolase family 2 catalytic" evidence="6">
    <location>
        <begin position="372"/>
        <end position="557"/>
    </location>
</feature>
<gene>
    <name evidence="9" type="ORF">PQU98_04360</name>
</gene>
<keyword evidence="10" id="KW-1185">Reference proteome</keyword>
<dbReference type="SUPFAM" id="SSF49373">
    <property type="entry name" value="Invasin/intimin cell-adhesion fragments"/>
    <property type="match status" value="1"/>
</dbReference>
<evidence type="ECO:0000259" key="7">
    <source>
        <dbReference type="Pfam" id="PF16355"/>
    </source>
</evidence>
<feature type="domain" description="Glycoside hydrolase family 2 immunoglobulin-like beta-sandwich" evidence="5">
    <location>
        <begin position="267"/>
        <end position="364"/>
    </location>
</feature>
<dbReference type="InterPro" id="IPR048230">
    <property type="entry name" value="GalA-like"/>
</dbReference>
<dbReference type="Gene3D" id="2.60.120.260">
    <property type="entry name" value="Galactose-binding domain-like"/>
    <property type="match status" value="1"/>
</dbReference>
<dbReference type="Pfam" id="PF18565">
    <property type="entry name" value="Glyco_hydro2_C5"/>
    <property type="match status" value="1"/>
</dbReference>
<keyword evidence="4" id="KW-0732">Signal</keyword>
<feature type="domain" description="Glycoside hydrolase family 2" evidence="8">
    <location>
        <begin position="736"/>
        <end position="836"/>
    </location>
</feature>
<dbReference type="InterPro" id="IPR032311">
    <property type="entry name" value="DUF4982"/>
</dbReference>
<feature type="signal peptide" evidence="4">
    <location>
        <begin position="1"/>
        <end position="35"/>
    </location>
</feature>
<dbReference type="PRINTS" id="PR00132">
    <property type="entry name" value="GLHYDRLASE2"/>
</dbReference>
<dbReference type="InterPro" id="IPR006311">
    <property type="entry name" value="TAT_signal"/>
</dbReference>
<dbReference type="Proteomes" id="UP001218579">
    <property type="component" value="Unassembled WGS sequence"/>
</dbReference>
<dbReference type="NCBIfam" id="NF041462">
    <property type="entry name" value="GalA"/>
    <property type="match status" value="1"/>
</dbReference>
<name>A0ABT5HGI0_9CAUL</name>
<evidence type="ECO:0000313" key="10">
    <source>
        <dbReference type="Proteomes" id="UP001218579"/>
    </source>
</evidence>
<dbReference type="InterPro" id="IPR013783">
    <property type="entry name" value="Ig-like_fold"/>
</dbReference>
<dbReference type="Pfam" id="PF00703">
    <property type="entry name" value="Glyco_hydro_2"/>
    <property type="match status" value="1"/>
</dbReference>
<evidence type="ECO:0000256" key="2">
    <source>
        <dbReference type="ARBA" id="ARBA00022801"/>
    </source>
</evidence>
<dbReference type="InterPro" id="IPR017853">
    <property type="entry name" value="GH"/>
</dbReference>
<evidence type="ECO:0000256" key="4">
    <source>
        <dbReference type="SAM" id="SignalP"/>
    </source>
</evidence>
<feature type="chain" id="PRO_5046154722" evidence="4">
    <location>
        <begin position="36"/>
        <end position="842"/>
    </location>
</feature>
<evidence type="ECO:0000256" key="1">
    <source>
        <dbReference type="ARBA" id="ARBA00007401"/>
    </source>
</evidence>
<accession>A0ABT5HGI0</accession>
<reference evidence="9 10" key="1">
    <citation type="submission" date="2023-01" db="EMBL/GenBank/DDBJ databases">
        <title>Novel species of the genus Asticcacaulis isolated from rivers.</title>
        <authorList>
            <person name="Lu H."/>
        </authorList>
    </citation>
    <scope>NUCLEOTIDE SEQUENCE [LARGE SCALE GENOMIC DNA]</scope>
    <source>
        <strain evidence="9 10">LKC15W</strain>
    </source>
</reference>
<evidence type="ECO:0000313" key="9">
    <source>
        <dbReference type="EMBL" id="MDC7675349.1"/>
    </source>
</evidence>
<dbReference type="RefSeq" id="WP_272743655.1">
    <property type="nucleotide sequence ID" value="NZ_JAQQKV010000001.1"/>
</dbReference>
<dbReference type="InterPro" id="IPR008979">
    <property type="entry name" value="Galactose-bd-like_sf"/>
</dbReference>
<evidence type="ECO:0000259" key="8">
    <source>
        <dbReference type="Pfam" id="PF18565"/>
    </source>
</evidence>
<dbReference type="SUPFAM" id="SSF49303">
    <property type="entry name" value="beta-Galactosidase/glucuronidase domain"/>
    <property type="match status" value="1"/>
</dbReference>
<evidence type="ECO:0000259" key="6">
    <source>
        <dbReference type="Pfam" id="PF02836"/>
    </source>
</evidence>
<feature type="domain" description="DUF4982" evidence="7">
    <location>
        <begin position="666"/>
        <end position="722"/>
    </location>
</feature>
<dbReference type="PANTHER" id="PTHR42732">
    <property type="entry name" value="BETA-GALACTOSIDASE"/>
    <property type="match status" value="1"/>
</dbReference>
<dbReference type="InterPro" id="IPR006102">
    <property type="entry name" value="Ig-like_GH2"/>
</dbReference>
<dbReference type="SUPFAM" id="SSF51445">
    <property type="entry name" value="(Trans)glycosidases"/>
    <property type="match status" value="1"/>
</dbReference>
<dbReference type="PROSITE" id="PS51318">
    <property type="entry name" value="TAT"/>
    <property type="match status" value="1"/>
</dbReference>
<organism evidence="9 10">
    <name type="scientific">Asticcacaulis machinosus</name>
    <dbReference type="NCBI Taxonomy" id="2984211"/>
    <lineage>
        <taxon>Bacteria</taxon>
        <taxon>Pseudomonadati</taxon>
        <taxon>Pseudomonadota</taxon>
        <taxon>Alphaproteobacteria</taxon>
        <taxon>Caulobacterales</taxon>
        <taxon>Caulobacteraceae</taxon>
        <taxon>Asticcacaulis</taxon>
    </lineage>
</organism>
<dbReference type="Gene3D" id="3.20.20.80">
    <property type="entry name" value="Glycosidases"/>
    <property type="match status" value="1"/>
</dbReference>
<comment type="similarity">
    <text evidence="1">Belongs to the glycosyl hydrolase 2 family.</text>
</comment>
<dbReference type="Gene3D" id="2.60.40.10">
    <property type="entry name" value="Immunoglobulins"/>
    <property type="match status" value="3"/>
</dbReference>